<sequence length="241" mass="26647">MITLTNLSKIFRTELIETHALREVNLQVNEGEFAALTGPSGSGKSTLLNILGTLENFDSGDYLLDGKSVKGLSDAALSKLRNEKIGFIFQSFNLIKDFSIFDNIELPLRYRGLKASDRKQRIDQALELVGLHARRDYLPGQLSGGQQQRVAIARAIAGEPRILLADEPTGNLDSLMARQVMELLEQINQRGCTILMVTHDPEQARRAGRHIQIVDGQLHDSTLYQPLSQPLHQPLAAVQGA</sequence>
<name>A0A285IS79_9GAMM</name>
<dbReference type="CDD" id="cd03255">
    <property type="entry name" value="ABC_MJ0796_LolCDE_FtsE"/>
    <property type="match status" value="1"/>
</dbReference>
<evidence type="ECO:0000256" key="4">
    <source>
        <dbReference type="ARBA" id="ARBA00038388"/>
    </source>
</evidence>
<dbReference type="GO" id="GO:0016887">
    <property type="term" value="F:ATP hydrolysis activity"/>
    <property type="evidence" value="ECO:0007669"/>
    <property type="project" value="InterPro"/>
</dbReference>
<dbReference type="GO" id="GO:1902495">
    <property type="term" value="C:transmembrane transporter complex"/>
    <property type="evidence" value="ECO:0007669"/>
    <property type="project" value="UniProtKB-ARBA"/>
</dbReference>
<evidence type="ECO:0000259" key="5">
    <source>
        <dbReference type="PROSITE" id="PS50893"/>
    </source>
</evidence>
<evidence type="ECO:0000256" key="3">
    <source>
        <dbReference type="ARBA" id="ARBA00022840"/>
    </source>
</evidence>
<comment type="similarity">
    <text evidence="4">Belongs to the ABC transporter superfamily. Macrolide exporter (TC 3.A.1.122) family.</text>
</comment>
<keyword evidence="2" id="KW-0547">Nucleotide-binding</keyword>
<dbReference type="SUPFAM" id="SSF52540">
    <property type="entry name" value="P-loop containing nucleoside triphosphate hydrolases"/>
    <property type="match status" value="1"/>
</dbReference>
<dbReference type="InterPro" id="IPR027417">
    <property type="entry name" value="P-loop_NTPase"/>
</dbReference>
<dbReference type="Pfam" id="PF00005">
    <property type="entry name" value="ABC_tran"/>
    <property type="match status" value="1"/>
</dbReference>
<dbReference type="InterPro" id="IPR017911">
    <property type="entry name" value="MacB-like_ATP-bd"/>
</dbReference>
<dbReference type="SMART" id="SM00382">
    <property type="entry name" value="AAA"/>
    <property type="match status" value="1"/>
</dbReference>
<dbReference type="PANTHER" id="PTHR24220:SF648">
    <property type="entry name" value="ABC TRANSPORTER ATP-BINDING PROTEIN YTRE"/>
    <property type="match status" value="1"/>
</dbReference>
<keyword evidence="7" id="KW-1185">Reference proteome</keyword>
<evidence type="ECO:0000256" key="2">
    <source>
        <dbReference type="ARBA" id="ARBA00022741"/>
    </source>
</evidence>
<dbReference type="PANTHER" id="PTHR24220">
    <property type="entry name" value="IMPORT ATP-BINDING PROTEIN"/>
    <property type="match status" value="1"/>
</dbReference>
<dbReference type="Proteomes" id="UP000219353">
    <property type="component" value="Unassembled WGS sequence"/>
</dbReference>
<dbReference type="FunFam" id="3.40.50.300:FF:000032">
    <property type="entry name" value="Export ABC transporter ATP-binding protein"/>
    <property type="match status" value="1"/>
</dbReference>
<dbReference type="PROSITE" id="PS00211">
    <property type="entry name" value="ABC_TRANSPORTER_1"/>
    <property type="match status" value="1"/>
</dbReference>
<accession>A0A285IS79</accession>
<evidence type="ECO:0000313" key="7">
    <source>
        <dbReference type="Proteomes" id="UP000219353"/>
    </source>
</evidence>
<dbReference type="PROSITE" id="PS50893">
    <property type="entry name" value="ABC_TRANSPORTER_2"/>
    <property type="match status" value="1"/>
</dbReference>
<dbReference type="EMBL" id="OBEB01000003">
    <property type="protein sequence ID" value="SNY50879.1"/>
    <property type="molecule type" value="Genomic_DNA"/>
</dbReference>
<gene>
    <name evidence="6" type="ORF">SAMN06297280_1695</name>
</gene>
<evidence type="ECO:0000256" key="1">
    <source>
        <dbReference type="ARBA" id="ARBA00022448"/>
    </source>
</evidence>
<dbReference type="InterPro" id="IPR017871">
    <property type="entry name" value="ABC_transporter-like_CS"/>
</dbReference>
<dbReference type="Gene3D" id="3.40.50.300">
    <property type="entry name" value="P-loop containing nucleotide triphosphate hydrolases"/>
    <property type="match status" value="1"/>
</dbReference>
<keyword evidence="3 6" id="KW-0067">ATP-binding</keyword>
<dbReference type="AlphaFoldDB" id="A0A285IS79"/>
<dbReference type="InterPro" id="IPR015854">
    <property type="entry name" value="ABC_transpr_LolD-like"/>
</dbReference>
<feature type="domain" description="ABC transporter" evidence="5">
    <location>
        <begin position="2"/>
        <end position="240"/>
    </location>
</feature>
<dbReference type="InterPro" id="IPR003439">
    <property type="entry name" value="ABC_transporter-like_ATP-bd"/>
</dbReference>
<dbReference type="GO" id="GO:0005886">
    <property type="term" value="C:plasma membrane"/>
    <property type="evidence" value="ECO:0007669"/>
    <property type="project" value="TreeGrafter"/>
</dbReference>
<dbReference type="GO" id="GO:0022857">
    <property type="term" value="F:transmembrane transporter activity"/>
    <property type="evidence" value="ECO:0007669"/>
    <property type="project" value="TreeGrafter"/>
</dbReference>
<dbReference type="OrthoDB" id="66958at2"/>
<organism evidence="6 7">
    <name type="scientific">Arsukibacterium tuosuense</name>
    <dbReference type="NCBI Taxonomy" id="1323745"/>
    <lineage>
        <taxon>Bacteria</taxon>
        <taxon>Pseudomonadati</taxon>
        <taxon>Pseudomonadota</taxon>
        <taxon>Gammaproteobacteria</taxon>
        <taxon>Chromatiales</taxon>
        <taxon>Chromatiaceae</taxon>
        <taxon>Arsukibacterium</taxon>
    </lineage>
</organism>
<keyword evidence="1" id="KW-0813">Transport</keyword>
<reference evidence="7" key="1">
    <citation type="submission" date="2017-09" db="EMBL/GenBank/DDBJ databases">
        <authorList>
            <person name="Varghese N."/>
            <person name="Submissions S."/>
        </authorList>
    </citation>
    <scope>NUCLEOTIDE SEQUENCE [LARGE SCALE GENOMIC DNA]</scope>
    <source>
        <strain evidence="7">CGMCC 1.12461</strain>
    </source>
</reference>
<dbReference type="RefSeq" id="WP_097110971.1">
    <property type="nucleotide sequence ID" value="NZ_OBEB01000003.1"/>
</dbReference>
<protein>
    <submittedName>
        <fullName evidence="6">Putative ABC transport system ATP-binding protein</fullName>
    </submittedName>
</protein>
<dbReference type="GO" id="GO:0005524">
    <property type="term" value="F:ATP binding"/>
    <property type="evidence" value="ECO:0007669"/>
    <property type="project" value="UniProtKB-KW"/>
</dbReference>
<proteinExistence type="inferred from homology"/>
<dbReference type="InterPro" id="IPR003593">
    <property type="entry name" value="AAA+_ATPase"/>
</dbReference>
<evidence type="ECO:0000313" key="6">
    <source>
        <dbReference type="EMBL" id="SNY50879.1"/>
    </source>
</evidence>